<reference evidence="2" key="1">
    <citation type="submission" date="2016-03" db="EMBL/GenBank/DDBJ databases">
        <authorList>
            <person name="Ploux O."/>
        </authorList>
    </citation>
    <scope>NUCLEOTIDE SEQUENCE [LARGE SCALE GENOMIC DNA]</scope>
    <source>
        <strain evidence="2">UK7</strain>
    </source>
</reference>
<dbReference type="InParanoid" id="A0A1E1K8V4"/>
<evidence type="ECO:0000313" key="2">
    <source>
        <dbReference type="Proteomes" id="UP000178129"/>
    </source>
</evidence>
<comment type="caution">
    <text evidence="1">The sequence shown here is derived from an EMBL/GenBank/DDBJ whole genome shotgun (WGS) entry which is preliminary data.</text>
</comment>
<proteinExistence type="predicted"/>
<organism evidence="1 2">
    <name type="scientific">Rhynchosporium graminicola</name>
    <dbReference type="NCBI Taxonomy" id="2792576"/>
    <lineage>
        <taxon>Eukaryota</taxon>
        <taxon>Fungi</taxon>
        <taxon>Dikarya</taxon>
        <taxon>Ascomycota</taxon>
        <taxon>Pezizomycotina</taxon>
        <taxon>Leotiomycetes</taxon>
        <taxon>Helotiales</taxon>
        <taxon>Ploettnerulaceae</taxon>
        <taxon>Rhynchosporium</taxon>
    </lineage>
</organism>
<dbReference type="EMBL" id="FJUW01000008">
    <property type="protein sequence ID" value="CZS94508.1"/>
    <property type="molecule type" value="Genomic_DNA"/>
</dbReference>
<keyword evidence="2" id="KW-1185">Reference proteome</keyword>
<protein>
    <submittedName>
        <fullName evidence="1">Uncharacterized protein</fullName>
    </submittedName>
</protein>
<sequence>MHDARWRGSGQFNGLLGAGSPAQPSPALACLSVCLSCLRREMAVALSRVHVEVQVQVLNRISTEREAIYLHLTARRHTTRPKDDGWIIAILAKSLHHVGVPRD</sequence>
<gene>
    <name evidence="1" type="ORF">RCO7_14317</name>
</gene>
<dbReference type="Proteomes" id="UP000178129">
    <property type="component" value="Unassembled WGS sequence"/>
</dbReference>
<evidence type="ECO:0000313" key="1">
    <source>
        <dbReference type="EMBL" id="CZS94508.1"/>
    </source>
</evidence>
<dbReference type="AlphaFoldDB" id="A0A1E1K8V4"/>
<accession>A0A1E1K8V4</accession>
<name>A0A1E1K8V4_9HELO</name>